<name>A0A9P8HAP0_9HYPO</name>
<protein>
    <submittedName>
        <fullName evidence="6">Uncharacterized protein</fullName>
    </submittedName>
</protein>
<dbReference type="GO" id="GO:0046872">
    <property type="term" value="F:metal ion binding"/>
    <property type="evidence" value="ECO:0007669"/>
    <property type="project" value="UniProtKB-KW"/>
</dbReference>
<keyword evidence="2 4" id="KW-0479">Metal-binding</keyword>
<reference evidence="6 7" key="1">
    <citation type="submission" date="2021-08" db="EMBL/GenBank/DDBJ databases">
        <title>The highly contiguous genome resource for Trichoderma semiorbis FJ059, a fungal antagonistic to plant pathogens.</title>
        <authorList>
            <person name="Liu T."/>
        </authorList>
    </citation>
    <scope>NUCLEOTIDE SEQUENCE [LARGE SCALE GENOMIC DNA]</scope>
    <source>
        <strain evidence="6 7">FJ059</strain>
    </source>
</reference>
<comment type="similarity">
    <text evidence="1">Belongs to the indoleamine 2,3-dioxygenase family.</text>
</comment>
<evidence type="ECO:0000256" key="4">
    <source>
        <dbReference type="PIRSR" id="PIRSR600898-1"/>
    </source>
</evidence>
<dbReference type="InterPro" id="IPR000898">
    <property type="entry name" value="Indolamine_dOase"/>
</dbReference>
<comment type="caution">
    <text evidence="6">The sequence shown here is derived from an EMBL/GenBank/DDBJ whole genome shotgun (WGS) entry which is preliminary data.</text>
</comment>
<dbReference type="PANTHER" id="PTHR28657">
    <property type="entry name" value="INDOLEAMINE 2,3-DIOXYGENASE"/>
    <property type="match status" value="1"/>
</dbReference>
<dbReference type="PANTHER" id="PTHR28657:SF5">
    <property type="entry name" value="INDOLEAMINE 2,3-DIOXYGENASE"/>
    <property type="match status" value="1"/>
</dbReference>
<evidence type="ECO:0000256" key="3">
    <source>
        <dbReference type="ARBA" id="ARBA00023004"/>
    </source>
</evidence>
<proteinExistence type="inferred from homology"/>
<sequence length="357" mass="39669">MVQFYAHTTPPTEPITLPRSLTVPLLDVSRELNHAPFITYSDHDLHNWSLKDPNGQDAVPMSDNIQSQLTLSGTSDEAGMYLVGLRMELRGAEALKLLGLSTKEIEAGNNIDVDRITTYLTQTTKVIGELKGILMTTKELVRPEIFFNCIRPWLVGADADKWGRKWVWEGKEEVENSKQMLTKVSSPTAGQSPLIPTLDAYLGIEEDDSKRSFLDRVRVYMDHQHEEYLQSLRLTKKIIKSFVQSIAKERGTNTPVVVAYNAAVQAMKSLRDAHLVIVTLYIIIPSRKMAKTSEMGAKLSSVDTSLASGKTGDSLPEEGSAVNNERAEEAAPIVDQVPELVKILKGFRDQTGQTCVE</sequence>
<accession>A0A9P8HAP0</accession>
<dbReference type="Proteomes" id="UP000826573">
    <property type="component" value="Unassembled WGS sequence"/>
</dbReference>
<organism evidence="6 7">
    <name type="scientific">Trichoderma semiorbis</name>
    <dbReference type="NCBI Taxonomy" id="1491008"/>
    <lineage>
        <taxon>Eukaryota</taxon>
        <taxon>Fungi</taxon>
        <taxon>Dikarya</taxon>
        <taxon>Ascomycota</taxon>
        <taxon>Pezizomycotina</taxon>
        <taxon>Sordariomycetes</taxon>
        <taxon>Hypocreomycetidae</taxon>
        <taxon>Hypocreales</taxon>
        <taxon>Hypocreaceae</taxon>
        <taxon>Trichoderma</taxon>
    </lineage>
</organism>
<feature type="region of interest" description="Disordered" evidence="5">
    <location>
        <begin position="301"/>
        <end position="328"/>
    </location>
</feature>
<evidence type="ECO:0000256" key="2">
    <source>
        <dbReference type="ARBA" id="ARBA00022723"/>
    </source>
</evidence>
<dbReference type="GO" id="GO:0034354">
    <property type="term" value="P:'de novo' NAD+ biosynthetic process from L-tryptophan"/>
    <property type="evidence" value="ECO:0007669"/>
    <property type="project" value="TreeGrafter"/>
</dbReference>
<dbReference type="GO" id="GO:0005737">
    <property type="term" value="C:cytoplasm"/>
    <property type="evidence" value="ECO:0007669"/>
    <property type="project" value="TreeGrafter"/>
</dbReference>
<keyword evidence="7" id="KW-1185">Reference proteome</keyword>
<gene>
    <name evidence="6" type="ORF">TsFJ059_005809</name>
</gene>
<evidence type="ECO:0000256" key="5">
    <source>
        <dbReference type="SAM" id="MobiDB-lite"/>
    </source>
</evidence>
<dbReference type="EMBL" id="JAIMJC010000007">
    <property type="protein sequence ID" value="KAH0521876.1"/>
    <property type="molecule type" value="Genomic_DNA"/>
</dbReference>
<dbReference type="AlphaFoldDB" id="A0A9P8HAP0"/>
<evidence type="ECO:0000313" key="7">
    <source>
        <dbReference type="Proteomes" id="UP000826573"/>
    </source>
</evidence>
<dbReference type="Gene3D" id="1.20.58.480">
    <property type="match status" value="1"/>
</dbReference>
<dbReference type="GO" id="GO:0019441">
    <property type="term" value="P:L-tryptophan catabolic process to kynurenine"/>
    <property type="evidence" value="ECO:0007669"/>
    <property type="project" value="InterPro"/>
</dbReference>
<keyword evidence="4" id="KW-0349">Heme</keyword>
<dbReference type="GO" id="GO:0020037">
    <property type="term" value="F:heme binding"/>
    <property type="evidence" value="ECO:0007669"/>
    <property type="project" value="InterPro"/>
</dbReference>
<evidence type="ECO:0000256" key="1">
    <source>
        <dbReference type="ARBA" id="ARBA00007119"/>
    </source>
</evidence>
<keyword evidence="3 4" id="KW-0408">Iron</keyword>
<dbReference type="GO" id="GO:0033754">
    <property type="term" value="F:indoleamine 2,3-dioxygenase activity"/>
    <property type="evidence" value="ECO:0007669"/>
    <property type="project" value="TreeGrafter"/>
</dbReference>
<dbReference type="InterPro" id="IPR037217">
    <property type="entry name" value="Trp/Indoleamine_2_3_dOase-like"/>
</dbReference>
<evidence type="ECO:0000313" key="6">
    <source>
        <dbReference type="EMBL" id="KAH0521876.1"/>
    </source>
</evidence>
<dbReference type="SUPFAM" id="SSF140959">
    <property type="entry name" value="Indolic compounds 2,3-dioxygenase-like"/>
    <property type="match status" value="1"/>
</dbReference>
<feature type="binding site" description="proximal binding residue" evidence="4">
    <location>
        <position position="274"/>
    </location>
    <ligand>
        <name>heme b</name>
        <dbReference type="ChEBI" id="CHEBI:60344"/>
    </ligand>
    <ligandPart>
        <name>Fe</name>
        <dbReference type="ChEBI" id="CHEBI:18248"/>
    </ligandPart>
</feature>
<dbReference type="Pfam" id="PF01231">
    <property type="entry name" value="IDO"/>
    <property type="match status" value="1"/>
</dbReference>